<dbReference type="PROSITE" id="PS51471">
    <property type="entry name" value="FE2OG_OXY"/>
    <property type="match status" value="1"/>
</dbReference>
<name>A0A6P3ZLT0_ZIZJJ</name>
<accession>A0A6P3ZLT0</accession>
<reference evidence="8" key="1">
    <citation type="submission" date="2025-05" db="UniProtKB">
        <authorList>
            <consortium name="RefSeq"/>
        </authorList>
    </citation>
    <scope>NUCLEOTIDE SEQUENCE [LARGE SCALE GENOMIC DNA]</scope>
</reference>
<dbReference type="GO" id="GO:0016491">
    <property type="term" value="F:oxidoreductase activity"/>
    <property type="evidence" value="ECO:0007669"/>
    <property type="project" value="UniProtKB-KW"/>
</dbReference>
<evidence type="ECO:0000256" key="3">
    <source>
        <dbReference type="ARBA" id="ARBA00022896"/>
    </source>
</evidence>
<keyword evidence="3" id="KW-0847">Vitamin C</keyword>
<evidence type="ECO:0000256" key="6">
    <source>
        <dbReference type="RuleBase" id="RU003682"/>
    </source>
</evidence>
<dbReference type="Gene3D" id="2.60.120.330">
    <property type="entry name" value="B-lactam Antibiotic, Isopenicillin N Synthase, Chain"/>
    <property type="match status" value="1"/>
</dbReference>
<evidence type="ECO:0000256" key="1">
    <source>
        <dbReference type="ARBA" id="ARBA00008056"/>
    </source>
</evidence>
<evidence type="ECO:0000259" key="7">
    <source>
        <dbReference type="PROSITE" id="PS51471"/>
    </source>
</evidence>
<protein>
    <submittedName>
        <fullName evidence="9">Protein SRG1</fullName>
    </submittedName>
</protein>
<organism evidence="8 9">
    <name type="scientific">Ziziphus jujuba</name>
    <name type="common">Chinese jujube</name>
    <name type="synonym">Ziziphus sativa</name>
    <dbReference type="NCBI Taxonomy" id="326968"/>
    <lineage>
        <taxon>Eukaryota</taxon>
        <taxon>Viridiplantae</taxon>
        <taxon>Streptophyta</taxon>
        <taxon>Embryophyta</taxon>
        <taxon>Tracheophyta</taxon>
        <taxon>Spermatophyta</taxon>
        <taxon>Magnoliopsida</taxon>
        <taxon>eudicotyledons</taxon>
        <taxon>Gunneridae</taxon>
        <taxon>Pentapetalae</taxon>
        <taxon>rosids</taxon>
        <taxon>fabids</taxon>
        <taxon>Rosales</taxon>
        <taxon>Rhamnaceae</taxon>
        <taxon>Paliureae</taxon>
        <taxon>Ziziphus</taxon>
    </lineage>
</organism>
<dbReference type="SUPFAM" id="SSF51197">
    <property type="entry name" value="Clavaminate synthase-like"/>
    <property type="match status" value="1"/>
</dbReference>
<dbReference type="PANTHER" id="PTHR47991">
    <property type="entry name" value="OXOGLUTARATE/IRON-DEPENDENT DIOXYGENASE"/>
    <property type="match status" value="1"/>
</dbReference>
<dbReference type="GeneID" id="107412910"/>
<dbReference type="InterPro" id="IPR027443">
    <property type="entry name" value="IPNS-like_sf"/>
</dbReference>
<keyword evidence="8" id="KW-1185">Reference proteome</keyword>
<dbReference type="GO" id="GO:0046872">
    <property type="term" value="F:metal ion binding"/>
    <property type="evidence" value="ECO:0007669"/>
    <property type="project" value="UniProtKB-KW"/>
</dbReference>
<dbReference type="Pfam" id="PF03171">
    <property type="entry name" value="2OG-FeII_Oxy"/>
    <property type="match status" value="1"/>
</dbReference>
<dbReference type="InterPro" id="IPR026992">
    <property type="entry name" value="DIOX_N"/>
</dbReference>
<reference evidence="9" key="2">
    <citation type="submission" date="2025-08" db="UniProtKB">
        <authorList>
            <consortium name="RefSeq"/>
        </authorList>
    </citation>
    <scope>IDENTIFICATION</scope>
    <source>
        <tissue evidence="9">Seedling</tissue>
    </source>
</reference>
<gene>
    <name evidence="9" type="primary">LOC107412910</name>
</gene>
<keyword evidence="5 6" id="KW-0408">Iron</keyword>
<dbReference type="Proteomes" id="UP001652623">
    <property type="component" value="Chromosome 1"/>
</dbReference>
<proteinExistence type="inferred from homology"/>
<evidence type="ECO:0000313" key="9">
    <source>
        <dbReference type="RefSeq" id="XP_015876229.3"/>
    </source>
</evidence>
<dbReference type="FunFam" id="2.60.120.330:FF:000001">
    <property type="entry name" value="Protein SRG1"/>
    <property type="match status" value="1"/>
</dbReference>
<evidence type="ECO:0000256" key="5">
    <source>
        <dbReference type="ARBA" id="ARBA00023004"/>
    </source>
</evidence>
<evidence type="ECO:0000256" key="4">
    <source>
        <dbReference type="ARBA" id="ARBA00023002"/>
    </source>
</evidence>
<dbReference type="RefSeq" id="XP_015876229.3">
    <property type="nucleotide sequence ID" value="XM_016020743.4"/>
</dbReference>
<sequence length="365" mass="42052">MEAEREAVNFGKSLIVPSVQELAKQPLDKIPPRYSQQHFWEPHILSAAMSYLSVPVIDLQRLNTEDSMDSELHKLHSAYTDWGFFQVVHHGVSASLLDKFRTEIENFFKLPYEEKQKLWQQPDNHEGFGQLFVVSKEQKLDWSDMFYITTLPLKLRKTELFEKLPQELRDTLEVYCTEVKKLAIVILGHMARALNMDSEEMRDLFSDGVQSMRMNYYPPCPQPDMAIGFTPHSDADALTILFQLNETEGLQIQKDGKWIPVKPIPNAFIVNIGDIMEIVSNGVYKSIEHRATVNSSKDRLSVATFYSSNLDSELGPAHSILGPQNPPIFRRVPIENYFKNFFARKLNGKSYLDFMRIENGEEESN</sequence>
<evidence type="ECO:0000256" key="2">
    <source>
        <dbReference type="ARBA" id="ARBA00022723"/>
    </source>
</evidence>
<dbReference type="KEGG" id="zju:107412910"/>
<dbReference type="Pfam" id="PF14226">
    <property type="entry name" value="DIOX_N"/>
    <property type="match status" value="1"/>
</dbReference>
<feature type="domain" description="Fe2OG dioxygenase" evidence="7">
    <location>
        <begin position="208"/>
        <end position="308"/>
    </location>
</feature>
<dbReference type="InterPro" id="IPR044861">
    <property type="entry name" value="IPNS-like_FE2OG_OXY"/>
</dbReference>
<dbReference type="AlphaFoldDB" id="A0A6P3ZLT0"/>
<keyword evidence="4 6" id="KW-0560">Oxidoreductase</keyword>
<keyword evidence="2 6" id="KW-0479">Metal-binding</keyword>
<dbReference type="InterPro" id="IPR050295">
    <property type="entry name" value="Plant_2OG-oxidoreductases"/>
</dbReference>
<evidence type="ECO:0000313" key="8">
    <source>
        <dbReference type="Proteomes" id="UP001652623"/>
    </source>
</evidence>
<dbReference type="InParanoid" id="A0A6P3ZLT0"/>
<comment type="similarity">
    <text evidence="1 6">Belongs to the iron/ascorbate-dependent oxidoreductase family.</text>
</comment>
<dbReference type="InterPro" id="IPR005123">
    <property type="entry name" value="Oxoglu/Fe-dep_dioxygenase_dom"/>
</dbReference>
<dbReference type="GO" id="GO:0031418">
    <property type="term" value="F:L-ascorbic acid binding"/>
    <property type="evidence" value="ECO:0007669"/>
    <property type="project" value="UniProtKB-KW"/>
</dbReference>